<dbReference type="AlphaFoldDB" id="A0A921U9P1"/>
<dbReference type="EMBL" id="CM027686">
    <property type="protein sequence ID" value="KAG0523962.1"/>
    <property type="molecule type" value="Genomic_DNA"/>
</dbReference>
<reference evidence="1" key="1">
    <citation type="journal article" date="2019" name="BMC Genomics">
        <title>A new reference genome for Sorghum bicolor reveals high levels of sequence similarity between sweet and grain genotypes: implications for the genetics of sugar metabolism.</title>
        <authorList>
            <person name="Cooper E.A."/>
            <person name="Brenton Z.W."/>
            <person name="Flinn B.S."/>
            <person name="Jenkins J."/>
            <person name="Shu S."/>
            <person name="Flowers D."/>
            <person name="Luo F."/>
            <person name="Wang Y."/>
            <person name="Xia P."/>
            <person name="Barry K."/>
            <person name="Daum C."/>
            <person name="Lipzen A."/>
            <person name="Yoshinaga Y."/>
            <person name="Schmutz J."/>
            <person name="Saski C."/>
            <person name="Vermerris W."/>
            <person name="Kresovich S."/>
        </authorList>
    </citation>
    <scope>NUCLEOTIDE SEQUENCE</scope>
</reference>
<protein>
    <submittedName>
        <fullName evidence="1">Uncharacterized protein</fullName>
    </submittedName>
</protein>
<dbReference type="Proteomes" id="UP000807115">
    <property type="component" value="Chromosome 7"/>
</dbReference>
<reference evidence="1" key="2">
    <citation type="submission" date="2020-10" db="EMBL/GenBank/DDBJ databases">
        <authorList>
            <person name="Cooper E.A."/>
            <person name="Brenton Z.W."/>
            <person name="Flinn B.S."/>
            <person name="Jenkins J."/>
            <person name="Shu S."/>
            <person name="Flowers D."/>
            <person name="Luo F."/>
            <person name="Wang Y."/>
            <person name="Xia P."/>
            <person name="Barry K."/>
            <person name="Daum C."/>
            <person name="Lipzen A."/>
            <person name="Yoshinaga Y."/>
            <person name="Schmutz J."/>
            <person name="Saski C."/>
            <person name="Vermerris W."/>
            <person name="Kresovich S."/>
        </authorList>
    </citation>
    <scope>NUCLEOTIDE SEQUENCE</scope>
</reference>
<evidence type="ECO:0000313" key="2">
    <source>
        <dbReference type="Proteomes" id="UP000807115"/>
    </source>
</evidence>
<organism evidence="1 2">
    <name type="scientific">Sorghum bicolor</name>
    <name type="common">Sorghum</name>
    <name type="synonym">Sorghum vulgare</name>
    <dbReference type="NCBI Taxonomy" id="4558"/>
    <lineage>
        <taxon>Eukaryota</taxon>
        <taxon>Viridiplantae</taxon>
        <taxon>Streptophyta</taxon>
        <taxon>Embryophyta</taxon>
        <taxon>Tracheophyta</taxon>
        <taxon>Spermatophyta</taxon>
        <taxon>Magnoliopsida</taxon>
        <taxon>Liliopsida</taxon>
        <taxon>Poales</taxon>
        <taxon>Poaceae</taxon>
        <taxon>PACMAD clade</taxon>
        <taxon>Panicoideae</taxon>
        <taxon>Andropogonodae</taxon>
        <taxon>Andropogoneae</taxon>
        <taxon>Sorghinae</taxon>
        <taxon>Sorghum</taxon>
    </lineage>
</organism>
<proteinExistence type="predicted"/>
<comment type="caution">
    <text evidence="1">The sequence shown here is derived from an EMBL/GenBank/DDBJ whole genome shotgun (WGS) entry which is preliminary data.</text>
</comment>
<sequence length="126" mass="14170">MRASKTMSWRYLKEEVDGVLCTRVILKFFAWTRVIHKILLVILAGKVVSRSPHSSFFTAPELATAARWQEDIPPPAKEQPCCQGQLCQLPLCNPRTSSEGNTMSGLQIQVPSYLPSTFIMVIFLTD</sequence>
<accession>A0A921U9P1</accession>
<name>A0A921U9P1_SORBI</name>
<gene>
    <name evidence="1" type="ORF">BDA96_07G168600</name>
</gene>
<evidence type="ECO:0000313" key="1">
    <source>
        <dbReference type="EMBL" id="KAG0523962.1"/>
    </source>
</evidence>